<protein>
    <submittedName>
        <fullName evidence="1">Uncharacterized protein</fullName>
    </submittedName>
</protein>
<proteinExistence type="predicted"/>
<dbReference type="EMBL" id="CM042009">
    <property type="protein sequence ID" value="KAI3792237.1"/>
    <property type="molecule type" value="Genomic_DNA"/>
</dbReference>
<organism evidence="1 2">
    <name type="scientific">Cichorium intybus</name>
    <name type="common">Chicory</name>
    <dbReference type="NCBI Taxonomy" id="13427"/>
    <lineage>
        <taxon>Eukaryota</taxon>
        <taxon>Viridiplantae</taxon>
        <taxon>Streptophyta</taxon>
        <taxon>Embryophyta</taxon>
        <taxon>Tracheophyta</taxon>
        <taxon>Spermatophyta</taxon>
        <taxon>Magnoliopsida</taxon>
        <taxon>eudicotyledons</taxon>
        <taxon>Gunneridae</taxon>
        <taxon>Pentapetalae</taxon>
        <taxon>asterids</taxon>
        <taxon>campanulids</taxon>
        <taxon>Asterales</taxon>
        <taxon>Asteraceae</taxon>
        <taxon>Cichorioideae</taxon>
        <taxon>Cichorieae</taxon>
        <taxon>Cichoriinae</taxon>
        <taxon>Cichorium</taxon>
    </lineage>
</organism>
<keyword evidence="2" id="KW-1185">Reference proteome</keyword>
<reference evidence="2" key="1">
    <citation type="journal article" date="2022" name="Mol. Ecol. Resour.">
        <title>The genomes of chicory, endive, great burdock and yacon provide insights into Asteraceae palaeo-polyploidization history and plant inulin production.</title>
        <authorList>
            <person name="Fan W."/>
            <person name="Wang S."/>
            <person name="Wang H."/>
            <person name="Wang A."/>
            <person name="Jiang F."/>
            <person name="Liu H."/>
            <person name="Zhao H."/>
            <person name="Xu D."/>
            <person name="Zhang Y."/>
        </authorList>
    </citation>
    <scope>NUCLEOTIDE SEQUENCE [LARGE SCALE GENOMIC DNA]</scope>
    <source>
        <strain evidence="2">cv. Punajuju</strain>
    </source>
</reference>
<comment type="caution">
    <text evidence="1">The sequence shown here is derived from an EMBL/GenBank/DDBJ whole genome shotgun (WGS) entry which is preliminary data.</text>
</comment>
<accession>A0ACB9HBB6</accession>
<evidence type="ECO:0000313" key="2">
    <source>
        <dbReference type="Proteomes" id="UP001055811"/>
    </source>
</evidence>
<dbReference type="Proteomes" id="UP001055811">
    <property type="component" value="Linkage Group LG01"/>
</dbReference>
<sequence>MHHCFVIHKEHFAIVLYRVHELLRFRIVKESICRFVYLYLLVMMMVWCMIILANLLVDESIGKSKKRETLKITPNKMLLRHLLPNGFQSIQHMLVPLPHSILSPTAIPLSDS</sequence>
<gene>
    <name evidence="1" type="ORF">L2E82_06111</name>
</gene>
<name>A0ACB9HBB6_CICIN</name>
<evidence type="ECO:0000313" key="1">
    <source>
        <dbReference type="EMBL" id="KAI3792237.1"/>
    </source>
</evidence>
<reference evidence="1 2" key="2">
    <citation type="journal article" date="2022" name="Mol. Ecol. Resour.">
        <title>The genomes of chicory, endive, great burdock and yacon provide insights into Asteraceae paleo-polyploidization history and plant inulin production.</title>
        <authorList>
            <person name="Fan W."/>
            <person name="Wang S."/>
            <person name="Wang H."/>
            <person name="Wang A."/>
            <person name="Jiang F."/>
            <person name="Liu H."/>
            <person name="Zhao H."/>
            <person name="Xu D."/>
            <person name="Zhang Y."/>
        </authorList>
    </citation>
    <scope>NUCLEOTIDE SEQUENCE [LARGE SCALE GENOMIC DNA]</scope>
    <source>
        <strain evidence="2">cv. Punajuju</strain>
        <tissue evidence="1">Leaves</tissue>
    </source>
</reference>